<organism evidence="1">
    <name type="scientific">Picea sitchensis</name>
    <name type="common">Sitka spruce</name>
    <name type="synonym">Pinus sitchensis</name>
    <dbReference type="NCBI Taxonomy" id="3332"/>
    <lineage>
        <taxon>Eukaryota</taxon>
        <taxon>Viridiplantae</taxon>
        <taxon>Streptophyta</taxon>
        <taxon>Embryophyta</taxon>
        <taxon>Tracheophyta</taxon>
        <taxon>Spermatophyta</taxon>
        <taxon>Pinopsida</taxon>
        <taxon>Pinidae</taxon>
        <taxon>Conifers I</taxon>
        <taxon>Pinales</taxon>
        <taxon>Pinaceae</taxon>
        <taxon>Picea</taxon>
    </lineage>
</organism>
<reference evidence="1" key="1">
    <citation type="journal article" date="2008" name="BMC Genomics">
        <title>A conifer genomics resource of 200,000 spruce (Picea spp.) ESTs and 6,464 high-quality, sequence-finished full-length cDNAs for Sitka spruce (Picea sitchensis).</title>
        <authorList>
            <person name="Ralph S.G."/>
            <person name="Chun H.J."/>
            <person name="Kolosova N."/>
            <person name="Cooper D."/>
            <person name="Oddy C."/>
            <person name="Ritland C.E."/>
            <person name="Kirkpatrick R."/>
            <person name="Moore R."/>
            <person name="Barber S."/>
            <person name="Holt R.A."/>
            <person name="Jones S.J."/>
            <person name="Marra M.A."/>
            <person name="Douglas C.J."/>
            <person name="Ritland K."/>
            <person name="Bohlmann J."/>
        </authorList>
    </citation>
    <scope>NUCLEOTIDE SEQUENCE</scope>
    <source>
        <tissue evidence="1">Green portion of the leader tissue</tissue>
    </source>
</reference>
<name>A9NYE8_PICSI</name>
<dbReference type="EMBL" id="EF086393">
    <property type="protein sequence ID" value="ABK25659.1"/>
    <property type="molecule type" value="mRNA"/>
</dbReference>
<dbReference type="PANTHER" id="PTHR33509:SF21">
    <property type="entry name" value="OS02G0564600 PROTEIN"/>
    <property type="match status" value="1"/>
</dbReference>
<dbReference type="AlphaFoldDB" id="A9NYE8"/>
<dbReference type="InterPro" id="IPR004926">
    <property type="entry name" value="LEA_3a"/>
</dbReference>
<dbReference type="Pfam" id="PF03242">
    <property type="entry name" value="LEA_3a"/>
    <property type="match status" value="1"/>
</dbReference>
<dbReference type="PANTHER" id="PTHR33509">
    <property type="entry name" value="LATE EMBRYOGENIS ABUNDANT PROTEIN 2-RELATED"/>
    <property type="match status" value="1"/>
</dbReference>
<evidence type="ECO:0000313" key="1">
    <source>
        <dbReference type="EMBL" id="ABK25659.1"/>
    </source>
</evidence>
<proteinExistence type="evidence at transcript level"/>
<sequence>MAKFMPANKLSSLRSLLSDLDTAHIWKQRSYVTSVGGAASSLAGGGNDGVIPEVASLQQSKAAGEKEHMERKNKSFWMRDPATGDWIPEDHFGEIDTADLRAKLLSSRK</sequence>
<accession>A9NYE8</accession>
<protein>
    <submittedName>
        <fullName evidence="1">Uncharacterized protein</fullName>
    </submittedName>
</protein>